<reference evidence="2 3" key="1">
    <citation type="journal article" date="2016" name="Nat. Commun.">
        <title>Extremotolerant tardigrade genome and improved radiotolerance of human cultured cells by tardigrade-unique protein.</title>
        <authorList>
            <person name="Hashimoto T."/>
            <person name="Horikawa D.D."/>
            <person name="Saito Y."/>
            <person name="Kuwahara H."/>
            <person name="Kozuka-Hata H."/>
            <person name="Shin-I T."/>
            <person name="Minakuchi Y."/>
            <person name="Ohishi K."/>
            <person name="Motoyama A."/>
            <person name="Aizu T."/>
            <person name="Enomoto A."/>
            <person name="Kondo K."/>
            <person name="Tanaka S."/>
            <person name="Hara Y."/>
            <person name="Koshikawa S."/>
            <person name="Sagara H."/>
            <person name="Miura T."/>
            <person name="Yokobori S."/>
            <person name="Miyagawa K."/>
            <person name="Suzuki Y."/>
            <person name="Kubo T."/>
            <person name="Oyama M."/>
            <person name="Kohara Y."/>
            <person name="Fujiyama A."/>
            <person name="Arakawa K."/>
            <person name="Katayama T."/>
            <person name="Toyoda A."/>
            <person name="Kunieda T."/>
        </authorList>
    </citation>
    <scope>NUCLEOTIDE SEQUENCE [LARGE SCALE GENOMIC DNA]</scope>
    <source>
        <strain evidence="2 3">YOKOZUNA-1</strain>
    </source>
</reference>
<dbReference type="OrthoDB" id="431720at2759"/>
<evidence type="ECO:0000313" key="3">
    <source>
        <dbReference type="Proteomes" id="UP000186922"/>
    </source>
</evidence>
<dbReference type="GO" id="GO:0001518">
    <property type="term" value="C:voltage-gated sodium channel complex"/>
    <property type="evidence" value="ECO:0007669"/>
    <property type="project" value="TreeGrafter"/>
</dbReference>
<accession>A0A1D1V1K5</accession>
<comment type="caution">
    <text evidence="2">The sequence shown here is derived from an EMBL/GenBank/DDBJ whole genome shotgun (WGS) entry which is preliminary data.</text>
</comment>
<feature type="region of interest" description="Disordered" evidence="1">
    <location>
        <begin position="1"/>
        <end position="21"/>
    </location>
</feature>
<dbReference type="GO" id="GO:0070509">
    <property type="term" value="P:calcium ion import"/>
    <property type="evidence" value="ECO:0007669"/>
    <property type="project" value="TreeGrafter"/>
</dbReference>
<dbReference type="GO" id="GO:0086010">
    <property type="term" value="P:membrane depolarization during action potential"/>
    <property type="evidence" value="ECO:0007669"/>
    <property type="project" value="TreeGrafter"/>
</dbReference>
<sequence length="142" mass="15863">MANQSADLSGGGSAAEDEVQPNVRQHGRFRQMLGKVASALGFKSAADRKPKALFILGEDNIIRRTAKKVIQWEPFEYGVLITIIANCVVLALEEHLPNDDKTVLALELFHYDIRRSIYLVRLAYPPRRKGTPASQAGFRRSE</sequence>
<protein>
    <recommendedName>
        <fullName evidence="4">Ion transport domain-containing protein</fullName>
    </recommendedName>
</protein>
<dbReference type="PANTHER" id="PTHR10037:SF293">
    <property type="entry name" value="EF-HAND DOMAIN-CONTAINING PROTEIN"/>
    <property type="match status" value="1"/>
</dbReference>
<evidence type="ECO:0008006" key="4">
    <source>
        <dbReference type="Google" id="ProtNLM"/>
    </source>
</evidence>
<evidence type="ECO:0000256" key="1">
    <source>
        <dbReference type="SAM" id="MobiDB-lite"/>
    </source>
</evidence>
<evidence type="ECO:0000313" key="2">
    <source>
        <dbReference type="EMBL" id="GAU95709.1"/>
    </source>
</evidence>
<dbReference type="PANTHER" id="PTHR10037">
    <property type="entry name" value="VOLTAGE-GATED CATION CHANNEL CALCIUM AND SODIUM"/>
    <property type="match status" value="1"/>
</dbReference>
<proteinExistence type="predicted"/>
<dbReference type="EMBL" id="BDGG01000003">
    <property type="protein sequence ID" value="GAU95709.1"/>
    <property type="molecule type" value="Genomic_DNA"/>
</dbReference>
<dbReference type="InterPro" id="IPR043203">
    <property type="entry name" value="VGCC_Ca_Na"/>
</dbReference>
<dbReference type="GO" id="GO:0043005">
    <property type="term" value="C:neuron projection"/>
    <property type="evidence" value="ECO:0007669"/>
    <property type="project" value="TreeGrafter"/>
</dbReference>
<dbReference type="GO" id="GO:0008332">
    <property type="term" value="F:low voltage-gated calcium channel activity"/>
    <property type="evidence" value="ECO:0007669"/>
    <property type="project" value="TreeGrafter"/>
</dbReference>
<organism evidence="2 3">
    <name type="scientific">Ramazzottius varieornatus</name>
    <name type="common">Water bear</name>
    <name type="synonym">Tardigrade</name>
    <dbReference type="NCBI Taxonomy" id="947166"/>
    <lineage>
        <taxon>Eukaryota</taxon>
        <taxon>Metazoa</taxon>
        <taxon>Ecdysozoa</taxon>
        <taxon>Tardigrada</taxon>
        <taxon>Eutardigrada</taxon>
        <taxon>Parachela</taxon>
        <taxon>Hypsibioidea</taxon>
        <taxon>Ramazzottiidae</taxon>
        <taxon>Ramazzottius</taxon>
    </lineage>
</organism>
<gene>
    <name evidence="2" type="primary">RvY_07285-1</name>
    <name evidence="2" type="synonym">RvY_07285.1</name>
    <name evidence="2" type="ORF">RvY_07285</name>
</gene>
<dbReference type="GO" id="GO:0005248">
    <property type="term" value="F:voltage-gated sodium channel activity"/>
    <property type="evidence" value="ECO:0007669"/>
    <property type="project" value="TreeGrafter"/>
</dbReference>
<keyword evidence="3" id="KW-1185">Reference proteome</keyword>
<dbReference type="AlphaFoldDB" id="A0A1D1V1K5"/>
<name>A0A1D1V1K5_RAMVA</name>
<dbReference type="STRING" id="947166.A0A1D1V1K5"/>
<dbReference type="Proteomes" id="UP000186922">
    <property type="component" value="Unassembled WGS sequence"/>
</dbReference>